<feature type="transmembrane region" description="Helical" evidence="1">
    <location>
        <begin position="214"/>
        <end position="234"/>
    </location>
</feature>
<dbReference type="Pfam" id="PF00563">
    <property type="entry name" value="EAL"/>
    <property type="match status" value="1"/>
</dbReference>
<dbReference type="PANTHER" id="PTHR33121">
    <property type="entry name" value="CYCLIC DI-GMP PHOSPHODIESTERASE PDEF"/>
    <property type="match status" value="1"/>
</dbReference>
<proteinExistence type="predicted"/>
<name>A0ABN1IE27_9GAMM</name>
<accession>A0ABN1IE27</accession>
<dbReference type="SUPFAM" id="SSF55073">
    <property type="entry name" value="Nucleotide cyclase"/>
    <property type="match status" value="1"/>
</dbReference>
<feature type="transmembrane region" description="Helical" evidence="1">
    <location>
        <begin position="79"/>
        <end position="97"/>
    </location>
</feature>
<dbReference type="InterPro" id="IPR029787">
    <property type="entry name" value="Nucleotide_cyclase"/>
</dbReference>
<dbReference type="Proteomes" id="UP001501523">
    <property type="component" value="Unassembled WGS sequence"/>
</dbReference>
<dbReference type="EMBL" id="BAAAEU010000005">
    <property type="protein sequence ID" value="GAA0709942.1"/>
    <property type="molecule type" value="Genomic_DNA"/>
</dbReference>
<sequence length="768" mass="84072">MTPTLHSFQAALRGASLERMNVPNNRVSRALLAGFAALALQQWPVSYQLDLFGVHAAASLVHLHTGLLLALAMACPDRIYLRSAFVFSGAGWLWRAWTFDYGPASLLAAPFFLFVMYGWTVWCAGLMGWPRPVSQQSVGRGDVARFALFGLLLYPLGWACAGYLVSQADLDTYAALNDGVQTLFAKHFGVSVVTLPLLVLMTERAQDLRRFRDFYGVVSAVLLVGLCINLLATFDLDRAGASKDLLAAILDQRFALVAILTGCVLQFRSRVVMAILMSTQLLLLFSLAQSTPRMGEAIGVLGLVKVAFELCVLQLLMVVLVVMKRDRDRLLDHLREESQHEAITGLRNLNGLCAELGSATSPPTEIAYLTLANLDRLAGGFGLRAQESLMQGVTQHLSDCVDSYHMGTGQFALLARNCTAPVQWDVVLQRVERYDFHCAGENLRLTPYLGVAALKGTLPEQIDAALDAASTAAQDATLRGETHPVFARPALLVDTSSANRDAMAVASLALAHLRAREIHLFFHPIRRIGEAQDQPICYGEILCRLGRADGKLLMPGTFIHELEARGRSVELDLAVIDYLFGWLRAHSSDLEELPRLGINLTGRSIISDSFRETLLGLIDAAPLAPASLSFEVTETEVIERFSDARRLIGDLRDRGCHIALDDFGVGTQSFERLRELPFDIVKIDGSFVRGVATRSRDYELVRASVAVARAYGAQTVAEYVENGEIAKCMQELAVDWGQGDYFGTPMPIDVLLKTKGEFASASSAAHRT</sequence>
<feature type="transmembrane region" description="Helical" evidence="1">
    <location>
        <begin position="146"/>
        <end position="164"/>
    </location>
</feature>
<feature type="transmembrane region" description="Helical" evidence="1">
    <location>
        <begin position="51"/>
        <end position="72"/>
    </location>
</feature>
<dbReference type="SMART" id="SM00052">
    <property type="entry name" value="EAL"/>
    <property type="match status" value="1"/>
</dbReference>
<dbReference type="InterPro" id="IPR050706">
    <property type="entry name" value="Cyclic-di-GMP_PDE-like"/>
</dbReference>
<dbReference type="InterPro" id="IPR043128">
    <property type="entry name" value="Rev_trsase/Diguanyl_cyclase"/>
</dbReference>
<evidence type="ECO:0000313" key="3">
    <source>
        <dbReference type="EMBL" id="GAA0709942.1"/>
    </source>
</evidence>
<dbReference type="InterPro" id="IPR001633">
    <property type="entry name" value="EAL_dom"/>
</dbReference>
<evidence type="ECO:0000259" key="2">
    <source>
        <dbReference type="PROSITE" id="PS50883"/>
    </source>
</evidence>
<evidence type="ECO:0000313" key="4">
    <source>
        <dbReference type="Proteomes" id="UP001501523"/>
    </source>
</evidence>
<feature type="transmembrane region" description="Helical" evidence="1">
    <location>
        <begin position="297"/>
        <end position="323"/>
    </location>
</feature>
<dbReference type="PANTHER" id="PTHR33121:SF23">
    <property type="entry name" value="CYCLIC DI-GMP PHOSPHODIESTERASE PDEB"/>
    <property type="match status" value="1"/>
</dbReference>
<organism evidence="3 4">
    <name type="scientific">Dokdonella soli</name>
    <dbReference type="NCBI Taxonomy" id="529810"/>
    <lineage>
        <taxon>Bacteria</taxon>
        <taxon>Pseudomonadati</taxon>
        <taxon>Pseudomonadota</taxon>
        <taxon>Gammaproteobacteria</taxon>
        <taxon>Lysobacterales</taxon>
        <taxon>Rhodanobacteraceae</taxon>
        <taxon>Dokdonella</taxon>
    </lineage>
</organism>
<gene>
    <name evidence="3" type="ORF">GCM10009105_10790</name>
</gene>
<comment type="caution">
    <text evidence="3">The sequence shown here is derived from an EMBL/GenBank/DDBJ whole genome shotgun (WGS) entry which is preliminary data.</text>
</comment>
<evidence type="ECO:0000256" key="1">
    <source>
        <dbReference type="SAM" id="Phobius"/>
    </source>
</evidence>
<reference evidence="3 4" key="1">
    <citation type="journal article" date="2019" name="Int. J. Syst. Evol. Microbiol.">
        <title>The Global Catalogue of Microorganisms (GCM) 10K type strain sequencing project: providing services to taxonomists for standard genome sequencing and annotation.</title>
        <authorList>
            <consortium name="The Broad Institute Genomics Platform"/>
            <consortium name="The Broad Institute Genome Sequencing Center for Infectious Disease"/>
            <person name="Wu L."/>
            <person name="Ma J."/>
        </authorList>
    </citation>
    <scope>NUCLEOTIDE SEQUENCE [LARGE SCALE GENOMIC DNA]</scope>
    <source>
        <strain evidence="3 4">JCM 15421</strain>
    </source>
</reference>
<feature type="transmembrane region" description="Helical" evidence="1">
    <location>
        <begin position="103"/>
        <end position="125"/>
    </location>
</feature>
<dbReference type="Gene3D" id="3.20.20.450">
    <property type="entry name" value="EAL domain"/>
    <property type="match status" value="1"/>
</dbReference>
<dbReference type="SMART" id="SM00267">
    <property type="entry name" value="GGDEF"/>
    <property type="match status" value="1"/>
</dbReference>
<keyword evidence="4" id="KW-1185">Reference proteome</keyword>
<keyword evidence="1" id="KW-1133">Transmembrane helix</keyword>
<keyword evidence="1" id="KW-0812">Transmembrane</keyword>
<dbReference type="Gene3D" id="3.30.70.270">
    <property type="match status" value="1"/>
</dbReference>
<feature type="transmembrane region" description="Helical" evidence="1">
    <location>
        <begin position="184"/>
        <end position="202"/>
    </location>
</feature>
<keyword evidence="1" id="KW-0472">Membrane</keyword>
<dbReference type="CDD" id="cd01948">
    <property type="entry name" value="EAL"/>
    <property type="match status" value="1"/>
</dbReference>
<feature type="domain" description="EAL" evidence="2">
    <location>
        <begin position="502"/>
        <end position="759"/>
    </location>
</feature>
<feature type="transmembrane region" description="Helical" evidence="1">
    <location>
        <begin position="272"/>
        <end position="291"/>
    </location>
</feature>
<dbReference type="InterPro" id="IPR000160">
    <property type="entry name" value="GGDEF_dom"/>
</dbReference>
<dbReference type="SUPFAM" id="SSF141868">
    <property type="entry name" value="EAL domain-like"/>
    <property type="match status" value="1"/>
</dbReference>
<dbReference type="InterPro" id="IPR035919">
    <property type="entry name" value="EAL_sf"/>
</dbReference>
<protein>
    <recommendedName>
        <fullName evidence="2">EAL domain-containing protein</fullName>
    </recommendedName>
</protein>
<dbReference type="PROSITE" id="PS50883">
    <property type="entry name" value="EAL"/>
    <property type="match status" value="1"/>
</dbReference>